<protein>
    <submittedName>
        <fullName evidence="2">Nucleoside triphosphate pyrophosphohydrolase</fullName>
        <ecNumber evidence="2">3.6.1.9</ecNumber>
    </submittedName>
</protein>
<evidence type="ECO:0000313" key="2">
    <source>
        <dbReference type="EMBL" id="MBU3805855.1"/>
    </source>
</evidence>
<accession>A0A948WR24</accession>
<dbReference type="InterPro" id="IPR048015">
    <property type="entry name" value="NTP-PPase_MazG-like_N"/>
</dbReference>
<evidence type="ECO:0000259" key="1">
    <source>
        <dbReference type="Pfam" id="PF03819"/>
    </source>
</evidence>
<dbReference type="InterPro" id="IPR011551">
    <property type="entry name" value="NTP_PyrPHydrolase_MazG"/>
</dbReference>
<gene>
    <name evidence="2" type="primary">mazG</name>
    <name evidence="2" type="ORF">H9882_03060</name>
</gene>
<dbReference type="CDD" id="cd11528">
    <property type="entry name" value="NTP-PPase_MazG_Nterm"/>
    <property type="match status" value="1"/>
</dbReference>
<dbReference type="Pfam" id="PF03819">
    <property type="entry name" value="MazG"/>
    <property type="match status" value="1"/>
</dbReference>
<dbReference type="Gene3D" id="1.10.287.1080">
    <property type="entry name" value="MazG-like"/>
    <property type="match status" value="2"/>
</dbReference>
<reference evidence="2" key="2">
    <citation type="submission" date="2021-04" db="EMBL/GenBank/DDBJ databases">
        <authorList>
            <person name="Gilroy R."/>
        </authorList>
    </citation>
    <scope>NUCLEOTIDE SEQUENCE</scope>
    <source>
        <strain evidence="2">B5_2728</strain>
    </source>
</reference>
<sequence>MVDFKPKEHYTPQDLVEIVRLLRDPENGCPWDKEQTHESIRMNFIEETYEVVDAIDLKDKHLLEEELGDVLLQVALHSQMEAEQGSFDFYAVCDALCKKLVFRHPHVFGQVQAENSQQALENWEARKNEEKGRQTAQHRLESVPHSFPALMRAAKLYKRAKPFGFERTPEQLIAQMRQQLDKLEQGETDQALGNLLFAAAAYSQCQHQEPEEVLTKASDAYQAGVIFCEQQASEKGLKLEELDGQQRVHWMEMACETKQSTKE</sequence>
<dbReference type="PANTHER" id="PTHR30522">
    <property type="entry name" value="NUCLEOSIDE TRIPHOSPHATE PYROPHOSPHOHYDROLASE"/>
    <property type="match status" value="1"/>
</dbReference>
<organism evidence="2 3">
    <name type="scientific">Candidatus Allofournierella pullistercoris</name>
    <dbReference type="NCBI Taxonomy" id="2838597"/>
    <lineage>
        <taxon>Bacteria</taxon>
        <taxon>Bacillati</taxon>
        <taxon>Bacillota</taxon>
        <taxon>Clostridia</taxon>
        <taxon>Eubacteriales</taxon>
        <taxon>Oscillospiraceae</taxon>
        <taxon>Allofournierella</taxon>
    </lineage>
</organism>
<proteinExistence type="predicted"/>
<dbReference type="GO" id="GO:0006950">
    <property type="term" value="P:response to stress"/>
    <property type="evidence" value="ECO:0007669"/>
    <property type="project" value="UniProtKB-ARBA"/>
</dbReference>
<dbReference type="InterPro" id="IPR004518">
    <property type="entry name" value="MazG-like_dom"/>
</dbReference>
<reference evidence="2" key="1">
    <citation type="journal article" date="2021" name="PeerJ">
        <title>Extensive microbial diversity within the chicken gut microbiome revealed by metagenomics and culture.</title>
        <authorList>
            <person name="Gilroy R."/>
            <person name="Ravi A."/>
            <person name="Getino M."/>
            <person name="Pursley I."/>
            <person name="Horton D.L."/>
            <person name="Alikhan N.F."/>
            <person name="Baker D."/>
            <person name="Gharbi K."/>
            <person name="Hall N."/>
            <person name="Watson M."/>
            <person name="Adriaenssens E.M."/>
            <person name="Foster-Nyarko E."/>
            <person name="Jarju S."/>
            <person name="Secka A."/>
            <person name="Antonio M."/>
            <person name="Oren A."/>
            <person name="Chaudhuri R.R."/>
            <person name="La Ragione R."/>
            <person name="Hildebrand F."/>
            <person name="Pallen M.J."/>
        </authorList>
    </citation>
    <scope>NUCLEOTIDE SEQUENCE</scope>
    <source>
        <strain evidence="2">B5_2728</strain>
    </source>
</reference>
<dbReference type="GO" id="GO:0046052">
    <property type="term" value="P:UTP catabolic process"/>
    <property type="evidence" value="ECO:0007669"/>
    <property type="project" value="TreeGrafter"/>
</dbReference>
<dbReference type="Proteomes" id="UP000713596">
    <property type="component" value="Unassembled WGS sequence"/>
</dbReference>
<dbReference type="EMBL" id="JAHLFP010000021">
    <property type="protein sequence ID" value="MBU3805855.1"/>
    <property type="molecule type" value="Genomic_DNA"/>
</dbReference>
<feature type="domain" description="NTP pyrophosphohydrolase MazG-like" evidence="1">
    <location>
        <begin position="35"/>
        <end position="108"/>
    </location>
</feature>
<dbReference type="GO" id="GO:0047429">
    <property type="term" value="F:nucleoside triphosphate diphosphatase activity"/>
    <property type="evidence" value="ECO:0007669"/>
    <property type="project" value="UniProtKB-EC"/>
</dbReference>
<dbReference type="SUPFAM" id="SSF101386">
    <property type="entry name" value="all-alpha NTP pyrophosphatases"/>
    <property type="match status" value="1"/>
</dbReference>
<dbReference type="GO" id="GO:0046076">
    <property type="term" value="P:dTTP catabolic process"/>
    <property type="evidence" value="ECO:0007669"/>
    <property type="project" value="TreeGrafter"/>
</dbReference>
<name>A0A948WR24_9FIRM</name>
<dbReference type="NCBIfam" id="TIGR00444">
    <property type="entry name" value="mazG"/>
    <property type="match status" value="1"/>
</dbReference>
<dbReference type="GO" id="GO:0006203">
    <property type="term" value="P:dGTP catabolic process"/>
    <property type="evidence" value="ECO:0007669"/>
    <property type="project" value="TreeGrafter"/>
</dbReference>
<dbReference type="FunFam" id="1.10.287.1080:FF:000001">
    <property type="entry name" value="Nucleoside triphosphate pyrophosphohydrolase"/>
    <property type="match status" value="1"/>
</dbReference>
<dbReference type="GO" id="GO:0046047">
    <property type="term" value="P:TTP catabolic process"/>
    <property type="evidence" value="ECO:0007669"/>
    <property type="project" value="TreeGrafter"/>
</dbReference>
<dbReference type="GO" id="GO:0046081">
    <property type="term" value="P:dUTP catabolic process"/>
    <property type="evidence" value="ECO:0007669"/>
    <property type="project" value="TreeGrafter"/>
</dbReference>
<dbReference type="GO" id="GO:0046061">
    <property type="term" value="P:dATP catabolic process"/>
    <property type="evidence" value="ECO:0007669"/>
    <property type="project" value="TreeGrafter"/>
</dbReference>
<dbReference type="PANTHER" id="PTHR30522:SF0">
    <property type="entry name" value="NUCLEOSIDE TRIPHOSPHATE PYROPHOSPHOHYDROLASE"/>
    <property type="match status" value="1"/>
</dbReference>
<dbReference type="NCBIfam" id="NF007113">
    <property type="entry name" value="PRK09562.1"/>
    <property type="match status" value="1"/>
</dbReference>
<comment type="caution">
    <text evidence="2">The sequence shown here is derived from an EMBL/GenBank/DDBJ whole genome shotgun (WGS) entry which is preliminary data.</text>
</comment>
<dbReference type="EC" id="3.6.1.9" evidence="2"/>
<evidence type="ECO:0000313" key="3">
    <source>
        <dbReference type="Proteomes" id="UP000713596"/>
    </source>
</evidence>
<keyword evidence="2" id="KW-0378">Hydrolase</keyword>
<dbReference type="AlphaFoldDB" id="A0A948WR24"/>